<dbReference type="GO" id="GO:0008146">
    <property type="term" value="F:sulfotransferase activity"/>
    <property type="evidence" value="ECO:0007669"/>
    <property type="project" value="InterPro"/>
</dbReference>
<evidence type="ECO:0000313" key="4">
    <source>
        <dbReference type="EMBL" id="KAJ7374486.1"/>
    </source>
</evidence>
<sequence length="104" mass="11882">MPSFAAFELLCDFISNFETRPDDVFVVGFPKSGTTWMQEIVWQIFNDGVVHSETNFQRVPFLELASNPRIPQPDIKTMPSPRILKTHLPYDVIPKGANEDTLRS</sequence>
<keyword evidence="2" id="KW-0808">Transferase</keyword>
<organism evidence="4 5">
    <name type="scientific">Desmophyllum pertusum</name>
    <dbReference type="NCBI Taxonomy" id="174260"/>
    <lineage>
        <taxon>Eukaryota</taxon>
        <taxon>Metazoa</taxon>
        <taxon>Cnidaria</taxon>
        <taxon>Anthozoa</taxon>
        <taxon>Hexacorallia</taxon>
        <taxon>Scleractinia</taxon>
        <taxon>Caryophylliina</taxon>
        <taxon>Caryophylliidae</taxon>
        <taxon>Desmophyllum</taxon>
    </lineage>
</organism>
<dbReference type="InterPro" id="IPR000863">
    <property type="entry name" value="Sulfotransferase_dom"/>
</dbReference>
<evidence type="ECO:0000313" key="5">
    <source>
        <dbReference type="Proteomes" id="UP001163046"/>
    </source>
</evidence>
<comment type="similarity">
    <text evidence="1">Belongs to the sulfotransferase 1 family.</text>
</comment>
<evidence type="ECO:0000259" key="3">
    <source>
        <dbReference type="Pfam" id="PF00685"/>
    </source>
</evidence>
<dbReference type="AlphaFoldDB" id="A0A9X0CT27"/>
<dbReference type="EMBL" id="MU826827">
    <property type="protein sequence ID" value="KAJ7374486.1"/>
    <property type="molecule type" value="Genomic_DNA"/>
</dbReference>
<keyword evidence="5" id="KW-1185">Reference proteome</keyword>
<dbReference type="OrthoDB" id="205623at2759"/>
<accession>A0A9X0CT27</accession>
<dbReference type="PANTHER" id="PTHR11783">
    <property type="entry name" value="SULFOTRANSFERASE SULT"/>
    <property type="match status" value="1"/>
</dbReference>
<gene>
    <name evidence="4" type="primary">SULT1B1_1</name>
    <name evidence="4" type="ORF">OS493_004823</name>
</gene>
<evidence type="ECO:0000256" key="2">
    <source>
        <dbReference type="ARBA" id="ARBA00022679"/>
    </source>
</evidence>
<dbReference type="Gene3D" id="3.40.50.300">
    <property type="entry name" value="P-loop containing nucleotide triphosphate hydrolases"/>
    <property type="match status" value="1"/>
</dbReference>
<protein>
    <submittedName>
        <fullName evidence="4">Sulfotransferase, cytosolic, 1B, member</fullName>
    </submittedName>
</protein>
<dbReference type="Proteomes" id="UP001163046">
    <property type="component" value="Unassembled WGS sequence"/>
</dbReference>
<comment type="caution">
    <text evidence="4">The sequence shown here is derived from an EMBL/GenBank/DDBJ whole genome shotgun (WGS) entry which is preliminary data.</text>
</comment>
<dbReference type="InterPro" id="IPR027417">
    <property type="entry name" value="P-loop_NTPase"/>
</dbReference>
<dbReference type="SUPFAM" id="SSF52540">
    <property type="entry name" value="P-loop containing nucleoside triphosphate hydrolases"/>
    <property type="match status" value="1"/>
</dbReference>
<reference evidence="4" key="1">
    <citation type="submission" date="2023-01" db="EMBL/GenBank/DDBJ databases">
        <title>Genome assembly of the deep-sea coral Lophelia pertusa.</title>
        <authorList>
            <person name="Herrera S."/>
            <person name="Cordes E."/>
        </authorList>
    </citation>
    <scope>NUCLEOTIDE SEQUENCE</scope>
    <source>
        <strain evidence="4">USNM1676648</strain>
        <tissue evidence="4">Polyp</tissue>
    </source>
</reference>
<evidence type="ECO:0000256" key="1">
    <source>
        <dbReference type="ARBA" id="ARBA00005771"/>
    </source>
</evidence>
<proteinExistence type="inferred from homology"/>
<dbReference type="Pfam" id="PF00685">
    <property type="entry name" value="Sulfotransfer_1"/>
    <property type="match status" value="1"/>
</dbReference>
<name>A0A9X0CT27_9CNID</name>
<feature type="domain" description="Sulfotransferase" evidence="3">
    <location>
        <begin position="21"/>
        <end position="98"/>
    </location>
</feature>